<dbReference type="InterPro" id="IPR029033">
    <property type="entry name" value="His_PPase_superfam"/>
</dbReference>
<dbReference type="PANTHER" id="PTHR16469">
    <property type="entry name" value="UBIQUITIN-ASSOCIATED AND SH3 DOMAIN-CONTAINING BA-RELATED"/>
    <property type="match status" value="1"/>
</dbReference>
<name>A0AAE0GD70_9CHLO</name>
<proteinExistence type="predicted"/>
<dbReference type="Gene3D" id="3.40.50.1240">
    <property type="entry name" value="Phosphoglycerate mutase-like"/>
    <property type="match status" value="1"/>
</dbReference>
<organism evidence="1 2">
    <name type="scientific">Cymbomonas tetramitiformis</name>
    <dbReference type="NCBI Taxonomy" id="36881"/>
    <lineage>
        <taxon>Eukaryota</taxon>
        <taxon>Viridiplantae</taxon>
        <taxon>Chlorophyta</taxon>
        <taxon>Pyramimonadophyceae</taxon>
        <taxon>Pyramimonadales</taxon>
        <taxon>Pyramimonadaceae</taxon>
        <taxon>Cymbomonas</taxon>
    </lineage>
</organism>
<dbReference type="InterPro" id="IPR013078">
    <property type="entry name" value="His_Pase_superF_clade-1"/>
</dbReference>
<reference evidence="1 2" key="1">
    <citation type="journal article" date="2015" name="Genome Biol. Evol.">
        <title>Comparative Genomics of a Bacterivorous Green Alga Reveals Evolutionary Causalities and Consequences of Phago-Mixotrophic Mode of Nutrition.</title>
        <authorList>
            <person name="Burns J.A."/>
            <person name="Paasch A."/>
            <person name="Narechania A."/>
            <person name="Kim E."/>
        </authorList>
    </citation>
    <scope>NUCLEOTIDE SEQUENCE [LARGE SCALE GENOMIC DNA]</scope>
    <source>
        <strain evidence="1 2">PLY_AMNH</strain>
    </source>
</reference>
<evidence type="ECO:0000313" key="1">
    <source>
        <dbReference type="EMBL" id="KAK3275878.1"/>
    </source>
</evidence>
<keyword evidence="2" id="KW-1185">Reference proteome</keyword>
<dbReference type="AlphaFoldDB" id="A0AAE0GD70"/>
<evidence type="ECO:0000313" key="2">
    <source>
        <dbReference type="Proteomes" id="UP001190700"/>
    </source>
</evidence>
<dbReference type="SUPFAM" id="SSF53254">
    <property type="entry name" value="Phosphoglycerate mutase-like"/>
    <property type="match status" value="1"/>
</dbReference>
<dbReference type="CDD" id="cd07067">
    <property type="entry name" value="HP_PGM_like"/>
    <property type="match status" value="1"/>
</dbReference>
<protein>
    <submittedName>
        <fullName evidence="1">Uncharacterized protein</fullName>
    </submittedName>
</protein>
<accession>A0AAE0GD70</accession>
<dbReference type="Proteomes" id="UP001190700">
    <property type="component" value="Unassembled WGS sequence"/>
</dbReference>
<comment type="caution">
    <text evidence="1">The sequence shown here is derived from an EMBL/GenBank/DDBJ whole genome shotgun (WGS) entry which is preliminary data.</text>
</comment>
<dbReference type="PANTHER" id="PTHR16469:SF27">
    <property type="entry name" value="UBIQUITIN-ASSOCIATED AND SH3 DOMAIN-CONTAINING BA-RELATED"/>
    <property type="match status" value="1"/>
</dbReference>
<dbReference type="EMBL" id="LGRX02006959">
    <property type="protein sequence ID" value="KAK3275878.1"/>
    <property type="molecule type" value="Genomic_DNA"/>
</dbReference>
<gene>
    <name evidence="1" type="ORF">CYMTET_16017</name>
</gene>
<sequence length="268" mass="30738">MRIHFYPVQKNCLVVCVESKKQNLRSKGCSLSKLTPNGKVLVRGRCMSVEVQGVVQLSTSKVVTVQPKPVPELRLFALRHQKRNPEDGSFLSPLLEAGVRDAKEVNAPQLAMLQPTQIYSSPYLRVLQTLEPFLIQDRANLNNTGRVKVEYSLYEHNDQDYSDKSHNLHPAKTVPDAWHQRFHIDSSYGSYLAPEELVEYNSTQEKVHFRVKRFVKHLLEEYHGTSEVILLVSHQNIVHSLLHQTTDKPMEDFGVQMGELVEVDWTKL</sequence>
<dbReference type="InterPro" id="IPR051710">
    <property type="entry name" value="Phosphatase_SH3-domain"/>
</dbReference>
<dbReference type="Pfam" id="PF00300">
    <property type="entry name" value="His_Phos_1"/>
    <property type="match status" value="1"/>
</dbReference>